<evidence type="ECO:0000256" key="3">
    <source>
        <dbReference type="ARBA" id="ARBA00009519"/>
    </source>
</evidence>
<comment type="similarity">
    <text evidence="3">Belongs to the damage-control phosphatase family. Sugar phosphate phosphatase III subfamily.</text>
</comment>
<comment type="catalytic activity">
    <reaction evidence="1">
        <text>beta-D-fructose 1-phosphate + H2O = D-fructose + phosphate</text>
        <dbReference type="Rhea" id="RHEA:35603"/>
        <dbReference type="ChEBI" id="CHEBI:15377"/>
        <dbReference type="ChEBI" id="CHEBI:37721"/>
        <dbReference type="ChEBI" id="CHEBI:43474"/>
        <dbReference type="ChEBI" id="CHEBI:138881"/>
    </reaction>
</comment>
<evidence type="ECO:0000256" key="6">
    <source>
        <dbReference type="ARBA" id="ARBA00023211"/>
    </source>
</evidence>
<keyword evidence="5" id="KW-0378">Hydrolase</keyword>
<evidence type="ECO:0000256" key="7">
    <source>
        <dbReference type="ARBA" id="ARBA00048809"/>
    </source>
</evidence>
<dbReference type="RefSeq" id="WP_345466744.1">
    <property type="nucleotide sequence ID" value="NZ_BAABHF010000024.1"/>
</dbReference>
<dbReference type="PANTHER" id="PTHR12260">
    <property type="entry name" value="DAMAGE-CONTROL PHOSPHATASE ARMT1"/>
    <property type="match status" value="1"/>
</dbReference>
<evidence type="ECO:0000256" key="8">
    <source>
        <dbReference type="SAM" id="MobiDB-lite"/>
    </source>
</evidence>
<dbReference type="EMBL" id="BAABHF010000024">
    <property type="protein sequence ID" value="GAA4498804.1"/>
    <property type="molecule type" value="Genomic_DNA"/>
</dbReference>
<comment type="caution">
    <text evidence="10">The sequence shown here is derived from an EMBL/GenBank/DDBJ whole genome shotgun (WGS) entry which is preliminary data.</text>
</comment>
<dbReference type="SUPFAM" id="SSF111321">
    <property type="entry name" value="AF1104-like"/>
    <property type="match status" value="1"/>
</dbReference>
<organism evidence="10 11">
    <name type="scientific">Actinoallomurus oryzae</name>
    <dbReference type="NCBI Taxonomy" id="502180"/>
    <lineage>
        <taxon>Bacteria</taxon>
        <taxon>Bacillati</taxon>
        <taxon>Actinomycetota</taxon>
        <taxon>Actinomycetes</taxon>
        <taxon>Streptosporangiales</taxon>
        <taxon>Thermomonosporaceae</taxon>
        <taxon>Actinoallomurus</taxon>
    </lineage>
</organism>
<evidence type="ECO:0000256" key="2">
    <source>
        <dbReference type="ARBA" id="ARBA00001936"/>
    </source>
</evidence>
<keyword evidence="11" id="KW-1185">Reference proteome</keyword>
<dbReference type="PANTHER" id="PTHR12260:SF6">
    <property type="entry name" value="DAMAGE-CONTROL PHOSPHATASE ARMT1"/>
    <property type="match status" value="1"/>
</dbReference>
<keyword evidence="6" id="KW-0464">Manganese</keyword>
<evidence type="ECO:0000259" key="9">
    <source>
        <dbReference type="Pfam" id="PF01937"/>
    </source>
</evidence>
<gene>
    <name evidence="10" type="ORF">GCM10023191_044600</name>
</gene>
<proteinExistence type="inferred from homology"/>
<sequence>MAGRTDPGSDPREPAAPGFALPPDAPEPLGNGPGGYGRRVLRERTPTLITEVRDRHPYGPGQRRALDALREEIASGAMRPLGEGAPDRARWDRWGAAYFGRPWADVPFLWWESYFYRRLLEAVEFFTPGPWFWVDPFEYWKTAELRDATVAVPAHRRPAADERQALLLASLWGNQADLGFLFGAAGGPAASGGLVADDGALVWSALDAGGPDHVAVVADNAGRELLADLLLIDHLLHTGLAARVTLHLKPHPYYVSDATTADLVACLRHLAAADGEAAAVERRLSETIGTGRLRLRAHAFFCAPWSYHHMPADLAEEFGGRTLTIMKGDLNYRRLVGDLAWPPTTPFAEVTAYFPGPVAALRTLKSDVVTGVDAATLSSLDASGGDWRTSGTHGLIQARVST</sequence>
<evidence type="ECO:0000313" key="10">
    <source>
        <dbReference type="EMBL" id="GAA4498804.1"/>
    </source>
</evidence>
<feature type="domain" description="Damage-control phosphatase ARMT1-like metal-binding" evidence="9">
    <location>
        <begin position="41"/>
        <end position="373"/>
    </location>
</feature>
<dbReference type="InterPro" id="IPR036075">
    <property type="entry name" value="ARMT-1-like_metal-bd_sf"/>
</dbReference>
<reference evidence="11" key="1">
    <citation type="journal article" date="2019" name="Int. J. Syst. Evol. Microbiol.">
        <title>The Global Catalogue of Microorganisms (GCM) 10K type strain sequencing project: providing services to taxonomists for standard genome sequencing and annotation.</title>
        <authorList>
            <consortium name="The Broad Institute Genomics Platform"/>
            <consortium name="The Broad Institute Genome Sequencing Center for Infectious Disease"/>
            <person name="Wu L."/>
            <person name="Ma J."/>
        </authorList>
    </citation>
    <scope>NUCLEOTIDE SEQUENCE [LARGE SCALE GENOMIC DNA]</scope>
    <source>
        <strain evidence="11">JCM 17933</strain>
    </source>
</reference>
<accession>A0ABP8Q7M4</accession>
<dbReference type="InterPro" id="IPR002791">
    <property type="entry name" value="ARMT1-like_metal-bd"/>
</dbReference>
<dbReference type="Proteomes" id="UP001500503">
    <property type="component" value="Unassembled WGS sequence"/>
</dbReference>
<comment type="catalytic activity">
    <reaction evidence="7">
        <text>beta-D-fructose 6-phosphate = dihydroxyacetone + D-glyceraldehyde 3-phosphate</text>
        <dbReference type="Rhea" id="RHEA:28002"/>
        <dbReference type="ChEBI" id="CHEBI:16016"/>
        <dbReference type="ChEBI" id="CHEBI:57634"/>
        <dbReference type="ChEBI" id="CHEBI:59776"/>
    </reaction>
</comment>
<dbReference type="Gene3D" id="3.40.50.10880">
    <property type="entry name" value="Uncharacterised protein PF01937, DUF89, domain 3"/>
    <property type="match status" value="1"/>
</dbReference>
<evidence type="ECO:0000256" key="4">
    <source>
        <dbReference type="ARBA" id="ARBA00022723"/>
    </source>
</evidence>
<feature type="region of interest" description="Disordered" evidence="8">
    <location>
        <begin position="1"/>
        <end position="40"/>
    </location>
</feature>
<keyword evidence="4" id="KW-0479">Metal-binding</keyword>
<evidence type="ECO:0000256" key="1">
    <source>
        <dbReference type="ARBA" id="ARBA00001326"/>
    </source>
</evidence>
<evidence type="ECO:0000313" key="11">
    <source>
        <dbReference type="Proteomes" id="UP001500503"/>
    </source>
</evidence>
<protein>
    <submittedName>
        <fullName evidence="10">Damage-control phosphatase ARMT1 family protein</fullName>
    </submittedName>
</protein>
<evidence type="ECO:0000256" key="5">
    <source>
        <dbReference type="ARBA" id="ARBA00022801"/>
    </source>
</evidence>
<comment type="cofactor">
    <cofactor evidence="2">
        <name>Mn(2+)</name>
        <dbReference type="ChEBI" id="CHEBI:29035"/>
    </cofactor>
</comment>
<name>A0ABP8Q7M4_9ACTN</name>
<dbReference type="InterPro" id="IPR039763">
    <property type="entry name" value="ARMT1"/>
</dbReference>
<dbReference type="Pfam" id="PF01937">
    <property type="entry name" value="ARMT1-like_dom"/>
    <property type="match status" value="1"/>
</dbReference>